<evidence type="ECO:0000259" key="1">
    <source>
        <dbReference type="PROSITE" id="PS50943"/>
    </source>
</evidence>
<dbReference type="EMBL" id="CVRR01000023">
    <property type="protein sequence ID" value="CRL39426.1"/>
    <property type="molecule type" value="Genomic_DNA"/>
</dbReference>
<evidence type="ECO:0000313" key="3">
    <source>
        <dbReference type="Proteomes" id="UP000049979"/>
    </source>
</evidence>
<dbReference type="Gene3D" id="1.10.260.40">
    <property type="entry name" value="lambda repressor-like DNA-binding domains"/>
    <property type="match status" value="1"/>
</dbReference>
<dbReference type="OrthoDB" id="72638at2"/>
<dbReference type="InterPro" id="IPR001387">
    <property type="entry name" value="Cro/C1-type_HTH"/>
</dbReference>
<reference evidence="3" key="1">
    <citation type="submission" date="2015-05" db="EMBL/GenBank/DDBJ databases">
        <authorList>
            <consortium name="Pathogen Informatics"/>
        </authorList>
    </citation>
    <scope>NUCLEOTIDE SEQUENCE [LARGE SCALE GENOMIC DNA]</scope>
    <source>
        <strain evidence="3">M72</strain>
    </source>
</reference>
<protein>
    <recommendedName>
        <fullName evidence="1">HTH cro/C1-type domain-containing protein</fullName>
    </recommendedName>
</protein>
<dbReference type="AlphaFoldDB" id="A0A0M6WQH9"/>
<name>A0A0M6WQH9_9FIRM</name>
<dbReference type="Proteomes" id="UP000049979">
    <property type="component" value="Unassembled WGS sequence"/>
</dbReference>
<dbReference type="RefSeq" id="WP_055068045.1">
    <property type="nucleotide sequence ID" value="NZ_CP173697.1"/>
</dbReference>
<dbReference type="GO" id="GO:0003677">
    <property type="term" value="F:DNA binding"/>
    <property type="evidence" value="ECO:0007669"/>
    <property type="project" value="InterPro"/>
</dbReference>
<proteinExistence type="predicted"/>
<dbReference type="PROSITE" id="PS50943">
    <property type="entry name" value="HTH_CROC1"/>
    <property type="match status" value="1"/>
</dbReference>
<evidence type="ECO:0000313" key="2">
    <source>
        <dbReference type="EMBL" id="CRL39426.1"/>
    </source>
</evidence>
<dbReference type="CDD" id="cd00093">
    <property type="entry name" value="HTH_XRE"/>
    <property type="match status" value="1"/>
</dbReference>
<dbReference type="SUPFAM" id="SSF47413">
    <property type="entry name" value="lambda repressor-like DNA-binding domains"/>
    <property type="match status" value="1"/>
</dbReference>
<accession>A0A0M6WQH9</accession>
<gene>
    <name evidence="2" type="ORF">M72_29691</name>
</gene>
<dbReference type="SMART" id="SM00530">
    <property type="entry name" value="HTH_XRE"/>
    <property type="match status" value="1"/>
</dbReference>
<feature type="domain" description="HTH cro/C1-type" evidence="1">
    <location>
        <begin position="6"/>
        <end position="59"/>
    </location>
</feature>
<organism evidence="2 3">
    <name type="scientific">Roseburia faecis</name>
    <dbReference type="NCBI Taxonomy" id="301302"/>
    <lineage>
        <taxon>Bacteria</taxon>
        <taxon>Bacillati</taxon>
        <taxon>Bacillota</taxon>
        <taxon>Clostridia</taxon>
        <taxon>Lachnospirales</taxon>
        <taxon>Lachnospiraceae</taxon>
        <taxon>Roseburia</taxon>
    </lineage>
</organism>
<dbReference type="Pfam" id="PF13443">
    <property type="entry name" value="HTH_26"/>
    <property type="match status" value="1"/>
</dbReference>
<keyword evidence="3" id="KW-1185">Reference proteome</keyword>
<sequence length="116" mass="12897">MFYENLDKILKKKNLTLNKLAKGTGIAQSQTTKWKKGFLPGSEILIKVCKYLEISSDYLLDLNPEAPPTLTDQEQELLEHFRQCSPGEQDSILLLANAGAAKAEQEKESSNSKNVG</sequence>
<dbReference type="InterPro" id="IPR010982">
    <property type="entry name" value="Lambda_DNA-bd_dom_sf"/>
</dbReference>